<dbReference type="InterPro" id="IPR027492">
    <property type="entry name" value="RNA_MTrfase_RlmN"/>
</dbReference>
<comment type="subcellular location">
    <subcellularLocation>
        <location evidence="2">Cytoplasm</location>
    </subcellularLocation>
</comment>
<keyword evidence="3" id="KW-0004">4Fe-4S</keyword>
<dbReference type="InterPro" id="IPR013785">
    <property type="entry name" value="Aldolase_TIM"/>
</dbReference>
<dbReference type="InterPro" id="IPR004383">
    <property type="entry name" value="rRNA_lsu_MTrfase_RlmN/Cfr"/>
</dbReference>
<evidence type="ECO:0000256" key="5">
    <source>
        <dbReference type="ARBA" id="ARBA00022552"/>
    </source>
</evidence>
<keyword evidence="8" id="KW-0949">S-adenosyl-L-methionine</keyword>
<evidence type="ECO:0000256" key="3">
    <source>
        <dbReference type="ARBA" id="ARBA00022485"/>
    </source>
</evidence>
<sequence length="425" mass="47546">MAIELQQSRLAFSIVSSAARVRVCAPLGKCAGLGNLSRRNFSQAAEALEINEVEARPEVQVKDGKIISPRKFLLGKSEKQLQDLCEEMGEKRFRGKQMYLLLYKVRKAEIQEFTNLSKGFREKLISEGWEVGRSPIHHKVNSVDGTIKVLLKLKDSRLIETVGIPADEENNRLTVCVSSQVGCPLRCAFCATGKGGFTRSLKPHEIIEQVLVMEEIFKQRVSNVVFMGMGEPMLNMASVLAAHRCLNEDIGIGQRMITISTVGVPNSIRKLAAHKLQSTLAVSLHAPNQRLREQIVPSAKSYPLDALMEDCKEYFSITGRRVSFEYTLLAGVNDSKELAFELGELLHHWDMSHHVNLIPYNPVADSLFQRPWQKSVQTFVETLAKCRVNASVRQTRGLDANAACGQLRNQFQKTPLEDESLVKSI</sequence>
<dbReference type="PROSITE" id="PS51918">
    <property type="entry name" value="RADICAL_SAM"/>
    <property type="match status" value="1"/>
</dbReference>
<evidence type="ECO:0000256" key="12">
    <source>
        <dbReference type="ARBA" id="ARBA00023014"/>
    </source>
</evidence>
<organism evidence="15">
    <name type="scientific">Selaginella moellendorffii</name>
    <name type="common">Spikemoss</name>
    <dbReference type="NCBI Taxonomy" id="88036"/>
    <lineage>
        <taxon>Eukaryota</taxon>
        <taxon>Viridiplantae</taxon>
        <taxon>Streptophyta</taxon>
        <taxon>Embryophyta</taxon>
        <taxon>Tracheophyta</taxon>
        <taxon>Lycopodiopsida</taxon>
        <taxon>Selaginellales</taxon>
        <taxon>Selaginellaceae</taxon>
        <taxon>Selaginella</taxon>
    </lineage>
</organism>
<evidence type="ECO:0000256" key="10">
    <source>
        <dbReference type="ARBA" id="ARBA00022723"/>
    </source>
</evidence>
<dbReference type="EMBL" id="GL377572">
    <property type="protein sequence ID" value="EFJ32507.1"/>
    <property type="molecule type" value="Genomic_DNA"/>
</dbReference>
<dbReference type="FunCoup" id="D8R5L6">
    <property type="interactions" value="916"/>
</dbReference>
<evidence type="ECO:0000256" key="1">
    <source>
        <dbReference type="ARBA" id="ARBA00001966"/>
    </source>
</evidence>
<dbReference type="HAMAP" id="MF_01849">
    <property type="entry name" value="RNA_methyltr_RlmN"/>
    <property type="match status" value="1"/>
</dbReference>
<comment type="cofactor">
    <cofactor evidence="1">
        <name>[4Fe-4S] cluster</name>
        <dbReference type="ChEBI" id="CHEBI:49883"/>
    </cofactor>
</comment>
<dbReference type="Proteomes" id="UP000001514">
    <property type="component" value="Unassembled WGS sequence"/>
</dbReference>
<dbReference type="GO" id="GO:0005737">
    <property type="term" value="C:cytoplasm"/>
    <property type="evidence" value="ECO:0007669"/>
    <property type="project" value="UniProtKB-SubCell"/>
</dbReference>
<evidence type="ECO:0000313" key="14">
    <source>
        <dbReference type="EMBL" id="EFJ32507.1"/>
    </source>
</evidence>
<dbReference type="CDD" id="cd01335">
    <property type="entry name" value="Radical_SAM"/>
    <property type="match status" value="1"/>
</dbReference>
<dbReference type="GO" id="GO:0070475">
    <property type="term" value="P:rRNA base methylation"/>
    <property type="evidence" value="ECO:0000318"/>
    <property type="project" value="GO_Central"/>
</dbReference>
<dbReference type="FunFam" id="3.20.20.70:FF:000014">
    <property type="entry name" value="Probable dual-specificity RNA methyltransferase RlmN"/>
    <property type="match status" value="1"/>
</dbReference>
<dbReference type="PIRSF" id="PIRSF006004">
    <property type="entry name" value="CHP00048"/>
    <property type="match status" value="1"/>
</dbReference>
<dbReference type="GO" id="GO:0008173">
    <property type="term" value="F:RNA methyltransferase activity"/>
    <property type="evidence" value="ECO:0007669"/>
    <property type="project" value="InterPro"/>
</dbReference>
<keyword evidence="7" id="KW-0808">Transferase</keyword>
<dbReference type="InterPro" id="IPR058240">
    <property type="entry name" value="rSAM_sf"/>
</dbReference>
<dbReference type="GO" id="GO:0030488">
    <property type="term" value="P:tRNA methylation"/>
    <property type="evidence" value="ECO:0000318"/>
    <property type="project" value="GO_Central"/>
</dbReference>
<proteinExistence type="inferred from homology"/>
<evidence type="ECO:0000256" key="11">
    <source>
        <dbReference type="ARBA" id="ARBA00023004"/>
    </source>
</evidence>
<keyword evidence="11" id="KW-0408">Iron</keyword>
<dbReference type="AlphaFoldDB" id="D8R5L6"/>
<dbReference type="PANTHER" id="PTHR30544">
    <property type="entry name" value="23S RRNA METHYLTRANSFERASE"/>
    <property type="match status" value="1"/>
</dbReference>
<dbReference type="Pfam" id="PF04055">
    <property type="entry name" value="Radical_SAM"/>
    <property type="match status" value="1"/>
</dbReference>
<keyword evidence="5" id="KW-0698">rRNA processing</keyword>
<reference evidence="14 15" key="1">
    <citation type="journal article" date="2011" name="Science">
        <title>The Selaginella genome identifies genetic changes associated with the evolution of vascular plants.</title>
        <authorList>
            <person name="Banks J.A."/>
            <person name="Nishiyama T."/>
            <person name="Hasebe M."/>
            <person name="Bowman J.L."/>
            <person name="Gribskov M."/>
            <person name="dePamphilis C."/>
            <person name="Albert V.A."/>
            <person name="Aono N."/>
            <person name="Aoyama T."/>
            <person name="Ambrose B.A."/>
            <person name="Ashton N.W."/>
            <person name="Axtell M.J."/>
            <person name="Barker E."/>
            <person name="Barker M.S."/>
            <person name="Bennetzen J.L."/>
            <person name="Bonawitz N.D."/>
            <person name="Chapple C."/>
            <person name="Cheng C."/>
            <person name="Correa L.G."/>
            <person name="Dacre M."/>
            <person name="DeBarry J."/>
            <person name="Dreyer I."/>
            <person name="Elias M."/>
            <person name="Engstrom E.M."/>
            <person name="Estelle M."/>
            <person name="Feng L."/>
            <person name="Finet C."/>
            <person name="Floyd S.K."/>
            <person name="Frommer W.B."/>
            <person name="Fujita T."/>
            <person name="Gramzow L."/>
            <person name="Gutensohn M."/>
            <person name="Harholt J."/>
            <person name="Hattori M."/>
            <person name="Heyl A."/>
            <person name="Hirai T."/>
            <person name="Hiwatashi Y."/>
            <person name="Ishikawa M."/>
            <person name="Iwata M."/>
            <person name="Karol K.G."/>
            <person name="Koehler B."/>
            <person name="Kolukisaoglu U."/>
            <person name="Kubo M."/>
            <person name="Kurata T."/>
            <person name="Lalonde S."/>
            <person name="Li K."/>
            <person name="Li Y."/>
            <person name="Litt A."/>
            <person name="Lyons E."/>
            <person name="Manning G."/>
            <person name="Maruyama T."/>
            <person name="Michael T.P."/>
            <person name="Mikami K."/>
            <person name="Miyazaki S."/>
            <person name="Morinaga S."/>
            <person name="Murata T."/>
            <person name="Mueller-Roeber B."/>
            <person name="Nelson D.R."/>
            <person name="Obara M."/>
            <person name="Oguri Y."/>
            <person name="Olmstead R.G."/>
            <person name="Onodera N."/>
            <person name="Petersen B.L."/>
            <person name="Pils B."/>
            <person name="Prigge M."/>
            <person name="Rensing S.A."/>
            <person name="Riano-Pachon D.M."/>
            <person name="Roberts A.W."/>
            <person name="Sato Y."/>
            <person name="Scheller H.V."/>
            <person name="Schulz B."/>
            <person name="Schulz C."/>
            <person name="Shakirov E.V."/>
            <person name="Shibagaki N."/>
            <person name="Shinohara N."/>
            <person name="Shippen D.E."/>
            <person name="Soerensen I."/>
            <person name="Sotooka R."/>
            <person name="Sugimoto N."/>
            <person name="Sugita M."/>
            <person name="Sumikawa N."/>
            <person name="Tanurdzic M."/>
            <person name="Theissen G."/>
            <person name="Ulvskov P."/>
            <person name="Wakazuki S."/>
            <person name="Weng J.K."/>
            <person name="Willats W.W."/>
            <person name="Wipf D."/>
            <person name="Wolf P.G."/>
            <person name="Yang L."/>
            <person name="Zimmer A.D."/>
            <person name="Zhu Q."/>
            <person name="Mitros T."/>
            <person name="Hellsten U."/>
            <person name="Loque D."/>
            <person name="Otillar R."/>
            <person name="Salamov A."/>
            <person name="Schmutz J."/>
            <person name="Shapiro H."/>
            <person name="Lindquist E."/>
            <person name="Lucas S."/>
            <person name="Rokhsar D."/>
            <person name="Grigoriev I.V."/>
        </authorList>
    </citation>
    <scope>NUCLEOTIDE SEQUENCE [LARGE SCALE GENOMIC DNA]</scope>
</reference>
<dbReference type="OrthoDB" id="496065at2759"/>
<keyword evidence="15" id="KW-1185">Reference proteome</keyword>
<dbReference type="Gene3D" id="1.10.150.530">
    <property type="match status" value="1"/>
</dbReference>
<keyword evidence="12" id="KW-0411">Iron-sulfur</keyword>
<evidence type="ECO:0000259" key="13">
    <source>
        <dbReference type="PROSITE" id="PS51918"/>
    </source>
</evidence>
<dbReference type="Pfam" id="PF21016">
    <property type="entry name" value="RlmN_N"/>
    <property type="match status" value="1"/>
</dbReference>
<keyword evidence="6" id="KW-0489">Methyltransferase</keyword>
<dbReference type="InParanoid" id="D8R5L6"/>
<dbReference type="InterPro" id="IPR040072">
    <property type="entry name" value="Methyltransferase_A"/>
</dbReference>
<evidence type="ECO:0000256" key="8">
    <source>
        <dbReference type="ARBA" id="ARBA00022691"/>
    </source>
</evidence>
<dbReference type="NCBIfam" id="TIGR00048">
    <property type="entry name" value="rRNA_mod_RlmN"/>
    <property type="match status" value="1"/>
</dbReference>
<dbReference type="SUPFAM" id="SSF102114">
    <property type="entry name" value="Radical SAM enzymes"/>
    <property type="match status" value="1"/>
</dbReference>
<dbReference type="GO" id="GO:0051539">
    <property type="term" value="F:4 iron, 4 sulfur cluster binding"/>
    <property type="evidence" value="ECO:0007669"/>
    <property type="project" value="UniProtKB-KW"/>
</dbReference>
<dbReference type="OMA" id="MGEPAHN"/>
<dbReference type="eggNOG" id="ENOG502QSIE">
    <property type="taxonomic scope" value="Eukaryota"/>
</dbReference>
<dbReference type="PANTHER" id="PTHR30544:SF5">
    <property type="entry name" value="RADICAL SAM CORE DOMAIN-CONTAINING PROTEIN"/>
    <property type="match status" value="1"/>
</dbReference>
<feature type="domain" description="Radical SAM core" evidence="13">
    <location>
        <begin position="169"/>
        <end position="399"/>
    </location>
</feature>
<evidence type="ECO:0000256" key="4">
    <source>
        <dbReference type="ARBA" id="ARBA00022490"/>
    </source>
</evidence>
<keyword evidence="4" id="KW-0963">Cytoplasm</keyword>
<dbReference type="GO" id="GO:0046872">
    <property type="term" value="F:metal ion binding"/>
    <property type="evidence" value="ECO:0007669"/>
    <property type="project" value="UniProtKB-KW"/>
</dbReference>
<evidence type="ECO:0000313" key="15">
    <source>
        <dbReference type="Proteomes" id="UP000001514"/>
    </source>
</evidence>
<protein>
    <recommendedName>
        <fullName evidence="13">Radical SAM core domain-containing protein</fullName>
    </recommendedName>
</protein>
<dbReference type="Gramene" id="EFJ32507">
    <property type="protein sequence ID" value="EFJ32507"/>
    <property type="gene ID" value="SELMODRAFT_85220"/>
</dbReference>
<dbReference type="SFLD" id="SFLDG01062">
    <property type="entry name" value="methyltransferase_(Class_A)"/>
    <property type="match status" value="1"/>
</dbReference>
<keyword evidence="10" id="KW-0479">Metal-binding</keyword>
<dbReference type="SFLD" id="SFLDS00029">
    <property type="entry name" value="Radical_SAM"/>
    <property type="match status" value="1"/>
</dbReference>
<dbReference type="Gene3D" id="3.20.20.70">
    <property type="entry name" value="Aldolase class I"/>
    <property type="match status" value="1"/>
</dbReference>
<dbReference type="SFLD" id="SFLDF00275">
    <property type="entry name" value="adenosine_C2_methyltransferase"/>
    <property type="match status" value="1"/>
</dbReference>
<dbReference type="KEGG" id="smo:SELMODRAFT_85220"/>
<gene>
    <name evidence="14" type="ORF">SELMODRAFT_85220</name>
</gene>
<accession>D8R5L6</accession>
<evidence type="ECO:0000256" key="2">
    <source>
        <dbReference type="ARBA" id="ARBA00004496"/>
    </source>
</evidence>
<evidence type="ECO:0000256" key="6">
    <source>
        <dbReference type="ARBA" id="ARBA00022603"/>
    </source>
</evidence>
<name>D8R5L6_SELML</name>
<evidence type="ECO:0000256" key="7">
    <source>
        <dbReference type="ARBA" id="ARBA00022679"/>
    </source>
</evidence>
<dbReference type="InterPro" id="IPR048641">
    <property type="entry name" value="RlmN_N"/>
</dbReference>
<dbReference type="InterPro" id="IPR007197">
    <property type="entry name" value="rSAM"/>
</dbReference>
<evidence type="ECO:0000256" key="9">
    <source>
        <dbReference type="ARBA" id="ARBA00022694"/>
    </source>
</evidence>
<dbReference type="HOGENOM" id="CLU_029101_1_1_1"/>
<keyword evidence="9" id="KW-0819">tRNA processing</keyword>